<evidence type="ECO:0000256" key="2">
    <source>
        <dbReference type="ARBA" id="ARBA00022692"/>
    </source>
</evidence>
<feature type="transmembrane region" description="Helical" evidence="8">
    <location>
        <begin position="274"/>
        <end position="296"/>
    </location>
</feature>
<dbReference type="InterPro" id="IPR004089">
    <property type="entry name" value="MCPsignal_dom"/>
</dbReference>
<dbReference type="SMART" id="SM00283">
    <property type="entry name" value="MA"/>
    <property type="match status" value="1"/>
</dbReference>
<dbReference type="PANTHER" id="PTHR32089:SF119">
    <property type="entry name" value="METHYL-ACCEPTING CHEMOTAXIS PROTEIN CTPL"/>
    <property type="match status" value="1"/>
</dbReference>
<dbReference type="CDD" id="cd11386">
    <property type="entry name" value="MCP_signal"/>
    <property type="match status" value="1"/>
</dbReference>
<evidence type="ECO:0000313" key="11">
    <source>
        <dbReference type="Proteomes" id="UP001570071"/>
    </source>
</evidence>
<dbReference type="CDD" id="cd18773">
    <property type="entry name" value="PDC1_HK_sensor"/>
    <property type="match status" value="1"/>
</dbReference>
<dbReference type="RefSeq" id="WP_372121861.1">
    <property type="nucleotide sequence ID" value="NZ_JBFSSG010000001.1"/>
</dbReference>
<comment type="subcellular location">
    <subcellularLocation>
        <location evidence="1">Membrane</location>
        <topology evidence="1">Multi-pass membrane protein</topology>
    </subcellularLocation>
</comment>
<evidence type="ECO:0000259" key="9">
    <source>
        <dbReference type="PROSITE" id="PS50111"/>
    </source>
</evidence>
<keyword evidence="3 8" id="KW-1133">Transmembrane helix</keyword>
<evidence type="ECO:0000256" key="3">
    <source>
        <dbReference type="ARBA" id="ARBA00022989"/>
    </source>
</evidence>
<protein>
    <submittedName>
        <fullName evidence="10">Methyl-accepting chemotaxis protein</fullName>
    </submittedName>
</protein>
<keyword evidence="11" id="KW-1185">Reference proteome</keyword>
<dbReference type="EMBL" id="JBFSSG010000001">
    <property type="protein sequence ID" value="MEZ8719596.1"/>
    <property type="molecule type" value="Genomic_DNA"/>
</dbReference>
<keyword evidence="4 8" id="KW-0472">Membrane</keyword>
<evidence type="ECO:0000256" key="7">
    <source>
        <dbReference type="SAM" id="Coils"/>
    </source>
</evidence>
<keyword evidence="7" id="KW-0175">Coiled coil</keyword>
<evidence type="ECO:0000256" key="1">
    <source>
        <dbReference type="ARBA" id="ARBA00004141"/>
    </source>
</evidence>
<organism evidence="10 11">
    <name type="scientific">Vibrio pomeroyi</name>
    <dbReference type="NCBI Taxonomy" id="198832"/>
    <lineage>
        <taxon>Bacteria</taxon>
        <taxon>Pseudomonadati</taxon>
        <taxon>Pseudomonadota</taxon>
        <taxon>Gammaproteobacteria</taxon>
        <taxon>Vibrionales</taxon>
        <taxon>Vibrionaceae</taxon>
        <taxon>Vibrio</taxon>
    </lineage>
</organism>
<name>A0ABV4MR44_9VIBR</name>
<dbReference type="Pfam" id="PF00015">
    <property type="entry name" value="MCPsignal"/>
    <property type="match status" value="1"/>
</dbReference>
<dbReference type="SUPFAM" id="SSF58104">
    <property type="entry name" value="Methyl-accepting chemotaxis protein (MCP) signaling domain"/>
    <property type="match status" value="1"/>
</dbReference>
<dbReference type="Gene3D" id="3.30.450.20">
    <property type="entry name" value="PAS domain"/>
    <property type="match status" value="2"/>
</dbReference>
<dbReference type="PANTHER" id="PTHR32089">
    <property type="entry name" value="METHYL-ACCEPTING CHEMOTAXIS PROTEIN MCPB"/>
    <property type="match status" value="1"/>
</dbReference>
<evidence type="ECO:0000256" key="5">
    <source>
        <dbReference type="ARBA" id="ARBA00023224"/>
    </source>
</evidence>
<gene>
    <name evidence="10" type="ORF">AB6D66_00860</name>
</gene>
<keyword evidence="5 6" id="KW-0807">Transducer</keyword>
<evidence type="ECO:0000256" key="4">
    <source>
        <dbReference type="ARBA" id="ARBA00023136"/>
    </source>
</evidence>
<evidence type="ECO:0000256" key="8">
    <source>
        <dbReference type="SAM" id="Phobius"/>
    </source>
</evidence>
<evidence type="ECO:0000313" key="10">
    <source>
        <dbReference type="EMBL" id="MEZ8719596.1"/>
    </source>
</evidence>
<accession>A0ABV4MR44</accession>
<evidence type="ECO:0000256" key="6">
    <source>
        <dbReference type="PROSITE-ProRule" id="PRU00284"/>
    </source>
</evidence>
<feature type="domain" description="Methyl-accepting transducer" evidence="9">
    <location>
        <begin position="357"/>
        <end position="593"/>
    </location>
</feature>
<sequence>MSEMSAKTKMLILIGTLFASVISLITLVSYFNFKDASVSSYANKLNTEGFLIADAVDQKVNRYFDSLSLVSTQLKLDENQQNFEAELTKQLSDMHESMGVLDTYVGLRNGTTFGPDGQIPNFNALDQGREWYSAGFSNQGNIITTPYTSVSGDLVIGLCVPVNRKHHQIATFCIDLPVDAITQYITNLTEQNQLFVTREDGFILAAKKPEWIGKNIFDLRPSYREFKNTQSDSHTYEFQGGNYFVVNNRSADLGWMVWAWDKQENIYEASHSNLMQGLVIAVFLILATLAVTYYLITKLMYEPIGGEPKEIEELVKRVARGDLTMAGSGTGRETGVYAATLQMVSNLKIIVEGISGAAIKLNTSSEEMIETASSVNKSSENQMIQLEQASTAMNEMTVTVDEVARNALQAATCAQEANDFSQQGISVVNSMNQSISTLLVGIEDVVNVNETLEQETQRIGSILAVINGISEQTNLLALNAAIEAARAGEQGRGFAVVADEVRSLANRTKESTNEIQEMITRLQSEAKRSLEMMQANAEEAQSTANQSAEANAALESIVQSVSTIQDMNSQIATAAEEQTHVAAEINTNVVEINDLAKVTFDSSKGNKTKASELTEVASSLNRSVELFNV</sequence>
<feature type="transmembrane region" description="Helical" evidence="8">
    <location>
        <begin position="12"/>
        <end position="33"/>
    </location>
</feature>
<proteinExistence type="predicted"/>
<dbReference type="Proteomes" id="UP001570071">
    <property type="component" value="Unassembled WGS sequence"/>
</dbReference>
<dbReference type="PROSITE" id="PS50111">
    <property type="entry name" value="CHEMOTAXIS_TRANSDUC_2"/>
    <property type="match status" value="1"/>
</dbReference>
<feature type="coiled-coil region" evidence="7">
    <location>
        <begin position="523"/>
        <end position="550"/>
    </location>
</feature>
<keyword evidence="2 8" id="KW-0812">Transmembrane</keyword>
<dbReference type="Gene3D" id="1.10.287.950">
    <property type="entry name" value="Methyl-accepting chemotaxis protein"/>
    <property type="match status" value="1"/>
</dbReference>
<comment type="caution">
    <text evidence="10">The sequence shown here is derived from an EMBL/GenBank/DDBJ whole genome shotgun (WGS) entry which is preliminary data.</text>
</comment>
<reference evidence="10 11" key="1">
    <citation type="journal article" date="2024" name="ISME J.">
        <title>Tailless and filamentous prophages are predominant in marine Vibrio.</title>
        <authorList>
            <person name="Steensen K."/>
            <person name="Seneca J."/>
            <person name="Bartlau N."/>
            <person name="Yu X.A."/>
            <person name="Hussain F.A."/>
            <person name="Polz M.F."/>
        </authorList>
    </citation>
    <scope>NUCLEOTIDE SEQUENCE [LARGE SCALE GENOMIC DNA]</scope>
    <source>
        <strain evidence="10 11">10N.239.312.F12</strain>
    </source>
</reference>